<evidence type="ECO:0000313" key="2">
    <source>
        <dbReference type="WBParaSite" id="RSKR_0000818700.1"/>
    </source>
</evidence>
<protein>
    <submittedName>
        <fullName evidence="2">Rho GTPase-activating protein 100F</fullName>
    </submittedName>
</protein>
<evidence type="ECO:0000313" key="1">
    <source>
        <dbReference type="Proteomes" id="UP000095286"/>
    </source>
</evidence>
<name>A0AC35U6J8_9BILA</name>
<sequence>MQKWTGDLKKPYEGYTKKDEAPVANPRHTNLPEDVFQRIRQVDQQQSTLTSQGVIGFSARILDRSEYRLKQASDDVVIVQLVEIIKKPGQTLGLYLREGNGSDRPTGVFASRFGEQSELERYGDIIRPGDEIMTVNNVDVSQMSIDDVVLILSIPRRLLLRIRFLKNKRNEFRHTRMASSDKPVVVFQKLEEQKESANSSQTLLNKPLNTANTWLGKQAKQVGRQNEQMHQLAQKNMYNDPGSYNSDISSSSSTLLHQNPNIPSKSSEKMKLSFAPNLTTSTPHGTLSRHQDFKSGGSIMKPKISDQLDSVAETARVPPPRLLKQNSFTSAPTKDVSGLKNYGVIGQSNYKDDKNETYNYGLTPNMRAMTLGRVGNENVSGSSLLKKSLPINIRSAGAPSTSNVGQYNFANQFSNGFNYETSEVNQRSMPPYKSNSLPRRRFQLTTDKSNDASYLTGQRNAMLRNVKWRNDVVGGLSYESRINELEDFNNRENRRLNGASNINTHEYTDNSNFTIRNSMSQGTGSRSLGENYANTEGYGQLSSGGTTSRTINDIFSAREYRNWAGGSLVDAPTYKQNNYESASKYSEGSKSARGFYPTQSTATGHQSRWSGYDNQKYGSVLRSNSLPAKSFLAQISSDGGQSRFSDNIPLSTLSARTPQDAARFNLLSQNGLLKNSIESESVLDRLHISPIMNRKVALKAAGPGFDIDNAPPINSLTGILQIFISEGRNLKVPEELHTRQMYVVLEINEIHRARTGVSTHEQRYRWKEGFEIDVFNVKIAQFYVYSWHPQTRHKLCYKGTLKLLEAFMIDQLNGSRPIALNLEPRGQLMVRIGYKDINSIFRRLPNPNYESSFGIPLSQLVSKHNSKTPLLLGRLIQEIEARGVDAPGLYILCGSMDKKRILRIEMERCMINKVNCDISLTNVADINVLTCLAKDFLRELPEPLISSNVYSMLTDAESVFLPSDVEGNQKLVLKIIDCLPTAQKNTLILVLDHIKLVLNCGTHDILTQNRLIEIFAPLIFCASTLFSMGPIDITQACSAFRLLVNIWPPRMYKNGPFANENLNQHSLIPISDPVSESQC</sequence>
<proteinExistence type="predicted"/>
<dbReference type="WBParaSite" id="RSKR_0000818700.1">
    <property type="protein sequence ID" value="RSKR_0000818700.1"/>
    <property type="gene ID" value="RSKR_0000818700"/>
</dbReference>
<organism evidence="1 2">
    <name type="scientific">Rhabditophanes sp. KR3021</name>
    <dbReference type="NCBI Taxonomy" id="114890"/>
    <lineage>
        <taxon>Eukaryota</taxon>
        <taxon>Metazoa</taxon>
        <taxon>Ecdysozoa</taxon>
        <taxon>Nematoda</taxon>
        <taxon>Chromadorea</taxon>
        <taxon>Rhabditida</taxon>
        <taxon>Tylenchina</taxon>
        <taxon>Panagrolaimomorpha</taxon>
        <taxon>Strongyloidoidea</taxon>
        <taxon>Alloionematidae</taxon>
        <taxon>Rhabditophanes</taxon>
    </lineage>
</organism>
<accession>A0AC35U6J8</accession>
<dbReference type="Proteomes" id="UP000095286">
    <property type="component" value="Unplaced"/>
</dbReference>
<reference evidence="2" key="1">
    <citation type="submission" date="2016-11" db="UniProtKB">
        <authorList>
            <consortium name="WormBaseParasite"/>
        </authorList>
    </citation>
    <scope>IDENTIFICATION</scope>
    <source>
        <strain evidence="2">KR3021</strain>
    </source>
</reference>